<name>A0A542ZKN9_9MICO</name>
<dbReference type="SUPFAM" id="SSF109635">
    <property type="entry name" value="DnaK suppressor protein DksA, alpha-hairpin domain"/>
    <property type="match status" value="1"/>
</dbReference>
<dbReference type="SUPFAM" id="SSF57716">
    <property type="entry name" value="Glucocorticoid receptor-like (DNA-binding domain)"/>
    <property type="match status" value="1"/>
</dbReference>
<evidence type="ECO:0000256" key="1">
    <source>
        <dbReference type="ARBA" id="ARBA00022723"/>
    </source>
</evidence>
<dbReference type="OrthoDB" id="9803742at2"/>
<organism evidence="8 9">
    <name type="scientific">Oryzihumus leptocrescens</name>
    <dbReference type="NCBI Taxonomy" id="297536"/>
    <lineage>
        <taxon>Bacteria</taxon>
        <taxon>Bacillati</taxon>
        <taxon>Actinomycetota</taxon>
        <taxon>Actinomycetes</taxon>
        <taxon>Micrococcales</taxon>
        <taxon>Intrasporangiaceae</taxon>
        <taxon>Oryzihumus</taxon>
    </lineage>
</organism>
<evidence type="ECO:0000256" key="3">
    <source>
        <dbReference type="ARBA" id="ARBA00022833"/>
    </source>
</evidence>
<dbReference type="Proteomes" id="UP000319514">
    <property type="component" value="Unassembled WGS sequence"/>
</dbReference>
<keyword evidence="1" id="KW-0479">Metal-binding</keyword>
<dbReference type="Gene3D" id="1.20.120.910">
    <property type="entry name" value="DksA, coiled-coil domain"/>
    <property type="match status" value="1"/>
</dbReference>
<evidence type="ECO:0000259" key="7">
    <source>
        <dbReference type="Pfam" id="PF01258"/>
    </source>
</evidence>
<dbReference type="AlphaFoldDB" id="A0A542ZKN9"/>
<keyword evidence="2" id="KW-0863">Zinc-finger</keyword>
<evidence type="ECO:0000313" key="8">
    <source>
        <dbReference type="EMBL" id="TQL60859.1"/>
    </source>
</evidence>
<dbReference type="InterPro" id="IPR037187">
    <property type="entry name" value="DnaK_N"/>
</dbReference>
<keyword evidence="9" id="KW-1185">Reference proteome</keyword>
<dbReference type="GO" id="GO:0008270">
    <property type="term" value="F:zinc ion binding"/>
    <property type="evidence" value="ECO:0007669"/>
    <property type="project" value="UniProtKB-KW"/>
</dbReference>
<protein>
    <submittedName>
        <fullName evidence="8">TraR/DksA family transcriptional regulator</fullName>
    </submittedName>
</protein>
<dbReference type="InterPro" id="IPR000962">
    <property type="entry name" value="Znf_DskA_TraR"/>
</dbReference>
<feature type="zinc finger region" description="dksA C4-type" evidence="4">
    <location>
        <begin position="199"/>
        <end position="223"/>
    </location>
</feature>
<dbReference type="PROSITE" id="PS01102">
    <property type="entry name" value="ZF_DKSA_1"/>
    <property type="match status" value="1"/>
</dbReference>
<dbReference type="PANTHER" id="PTHR33823:SF2">
    <property type="entry name" value="RNA POLYMERASE-BINDING TRANSCRIPTION FACTOR DKSA"/>
    <property type="match status" value="1"/>
</dbReference>
<feature type="compositionally biased region" description="Low complexity" evidence="6">
    <location>
        <begin position="1"/>
        <end position="102"/>
    </location>
</feature>
<proteinExistence type="predicted"/>
<evidence type="ECO:0000313" key="9">
    <source>
        <dbReference type="Proteomes" id="UP000319514"/>
    </source>
</evidence>
<dbReference type="PANTHER" id="PTHR33823">
    <property type="entry name" value="RNA POLYMERASE-BINDING TRANSCRIPTION FACTOR DKSA-RELATED"/>
    <property type="match status" value="1"/>
</dbReference>
<comment type="caution">
    <text evidence="8">The sequence shown here is derived from an EMBL/GenBank/DDBJ whole genome shotgun (WGS) entry which is preliminary data.</text>
</comment>
<accession>A0A542ZKN9</accession>
<dbReference type="InterPro" id="IPR020458">
    <property type="entry name" value="Znf_DskA_TraR_CS"/>
</dbReference>
<gene>
    <name evidence="8" type="ORF">FB474_2259</name>
</gene>
<reference evidence="8 9" key="1">
    <citation type="submission" date="2019-06" db="EMBL/GenBank/DDBJ databases">
        <title>Sequencing the genomes of 1000 actinobacteria strains.</title>
        <authorList>
            <person name="Klenk H.-P."/>
        </authorList>
    </citation>
    <scope>NUCLEOTIDE SEQUENCE [LARGE SCALE GENOMIC DNA]</scope>
    <source>
        <strain evidence="8 9">DSM 18082</strain>
    </source>
</reference>
<sequence>MAVKKAAPAKKATATKKAVASSRAKAANGASTTGAGGAKKAAAKKTPAAAKTAAKTTASGSTTPTTPTRAAAKKTTAARTPAPTAKRTTASRAKKASAPASALAVRAEEEPWTPAELDAVRAELEEDVSRLRAEISAAEIDLVGLMRDAGDGSGDDQADAGAKTYEREQEISVANNTREMLDQSEHALERIADGSYGICESCGNPIGKLRLQAFPRATLCVTCKQKQERR</sequence>
<feature type="domain" description="Zinc finger DksA/TraR C4-type" evidence="7">
    <location>
        <begin position="194"/>
        <end position="229"/>
    </location>
</feature>
<keyword evidence="5" id="KW-0175">Coiled coil</keyword>
<feature type="region of interest" description="Disordered" evidence="6">
    <location>
        <begin position="148"/>
        <end position="167"/>
    </location>
</feature>
<keyword evidence="3" id="KW-0862">Zinc</keyword>
<evidence type="ECO:0000256" key="2">
    <source>
        <dbReference type="ARBA" id="ARBA00022771"/>
    </source>
</evidence>
<evidence type="ECO:0000256" key="5">
    <source>
        <dbReference type="SAM" id="Coils"/>
    </source>
</evidence>
<feature type="coiled-coil region" evidence="5">
    <location>
        <begin position="121"/>
        <end position="148"/>
    </location>
</feature>
<evidence type="ECO:0000256" key="4">
    <source>
        <dbReference type="PROSITE-ProRule" id="PRU00510"/>
    </source>
</evidence>
<dbReference type="PROSITE" id="PS51128">
    <property type="entry name" value="ZF_DKSA_2"/>
    <property type="match status" value="1"/>
</dbReference>
<dbReference type="EMBL" id="VFOQ01000001">
    <property type="protein sequence ID" value="TQL60859.1"/>
    <property type="molecule type" value="Genomic_DNA"/>
</dbReference>
<feature type="region of interest" description="Disordered" evidence="6">
    <location>
        <begin position="1"/>
        <end position="111"/>
    </location>
</feature>
<dbReference type="RefSeq" id="WP_141788708.1">
    <property type="nucleotide sequence ID" value="NZ_BAAAKX010000007.1"/>
</dbReference>
<evidence type="ECO:0000256" key="6">
    <source>
        <dbReference type="SAM" id="MobiDB-lite"/>
    </source>
</evidence>
<dbReference type="Pfam" id="PF01258">
    <property type="entry name" value="zf-dskA_traR"/>
    <property type="match status" value="1"/>
</dbReference>